<gene>
    <name evidence="2" type="ORF">EPL05_13285</name>
</gene>
<dbReference type="EMBL" id="SBIW01000006">
    <property type="protein sequence ID" value="RWY51038.1"/>
    <property type="molecule type" value="Genomic_DNA"/>
</dbReference>
<keyword evidence="1" id="KW-0732">Signal</keyword>
<evidence type="ECO:0000313" key="3">
    <source>
        <dbReference type="Proteomes" id="UP000286701"/>
    </source>
</evidence>
<sequence length="170" mass="18772">MIMKFVSVLFLLILPFSLHAQDTATVKRQAGLFAHATFKGDVAIIIAGTYPKLIELSGGKEQMQQLIAERVDELKKQGITSFEGTIGTPGKIYKADTQLHCLIPEQIILKTAAGRYLARSYLLGVSDDNGESWTFLDVGNMPADVLRRLLPNFNEELKIPAPVKPEFLAN</sequence>
<dbReference type="RefSeq" id="WP_128534457.1">
    <property type="nucleotide sequence ID" value="NZ_SBIW01000006.1"/>
</dbReference>
<evidence type="ECO:0008006" key="4">
    <source>
        <dbReference type="Google" id="ProtNLM"/>
    </source>
</evidence>
<protein>
    <recommendedName>
        <fullName evidence="4">DUF4252 domain-containing protein</fullName>
    </recommendedName>
</protein>
<name>A0A444MMZ0_9SPHI</name>
<feature type="signal peptide" evidence="1">
    <location>
        <begin position="1"/>
        <end position="20"/>
    </location>
</feature>
<dbReference type="OrthoDB" id="670350at2"/>
<feature type="chain" id="PRO_5019028130" description="DUF4252 domain-containing protein" evidence="1">
    <location>
        <begin position="21"/>
        <end position="170"/>
    </location>
</feature>
<comment type="caution">
    <text evidence="2">The sequence shown here is derived from an EMBL/GenBank/DDBJ whole genome shotgun (WGS) entry which is preliminary data.</text>
</comment>
<reference evidence="2 3" key="1">
    <citation type="submission" date="2019-01" db="EMBL/GenBank/DDBJ databases">
        <title>Mucilaginibacter antarcticum sp. nov., isolated from antarctic soil.</title>
        <authorList>
            <person name="Yan Y.-Q."/>
            <person name="Du Z.-J."/>
        </authorList>
    </citation>
    <scope>NUCLEOTIDE SEQUENCE [LARGE SCALE GENOMIC DNA]</scope>
    <source>
        <strain evidence="2 3">F01003</strain>
    </source>
</reference>
<accession>A0A444MMZ0</accession>
<evidence type="ECO:0000313" key="2">
    <source>
        <dbReference type="EMBL" id="RWY51038.1"/>
    </source>
</evidence>
<organism evidence="2 3">
    <name type="scientific">Mucilaginibacter gilvus</name>
    <dbReference type="NCBI Taxonomy" id="2305909"/>
    <lineage>
        <taxon>Bacteria</taxon>
        <taxon>Pseudomonadati</taxon>
        <taxon>Bacteroidota</taxon>
        <taxon>Sphingobacteriia</taxon>
        <taxon>Sphingobacteriales</taxon>
        <taxon>Sphingobacteriaceae</taxon>
        <taxon>Mucilaginibacter</taxon>
    </lineage>
</organism>
<proteinExistence type="predicted"/>
<dbReference type="AlphaFoldDB" id="A0A444MMZ0"/>
<keyword evidence="3" id="KW-1185">Reference proteome</keyword>
<dbReference type="Proteomes" id="UP000286701">
    <property type="component" value="Unassembled WGS sequence"/>
</dbReference>
<evidence type="ECO:0000256" key="1">
    <source>
        <dbReference type="SAM" id="SignalP"/>
    </source>
</evidence>